<organism evidence="9">
    <name type="scientific">hydrothermal vent metagenome</name>
    <dbReference type="NCBI Taxonomy" id="652676"/>
    <lineage>
        <taxon>unclassified sequences</taxon>
        <taxon>metagenomes</taxon>
        <taxon>ecological metagenomes</taxon>
    </lineage>
</organism>
<evidence type="ECO:0000256" key="2">
    <source>
        <dbReference type="ARBA" id="ARBA00022448"/>
    </source>
</evidence>
<keyword evidence="4" id="KW-0997">Cell inner membrane</keyword>
<evidence type="ECO:0000256" key="5">
    <source>
        <dbReference type="ARBA" id="ARBA00022692"/>
    </source>
</evidence>
<reference evidence="9" key="1">
    <citation type="submission" date="2018-06" db="EMBL/GenBank/DDBJ databases">
        <authorList>
            <person name="Zhirakovskaya E."/>
        </authorList>
    </citation>
    <scope>NUCLEOTIDE SEQUENCE</scope>
</reference>
<dbReference type="Pfam" id="PF04143">
    <property type="entry name" value="Sulf_transp"/>
    <property type="match status" value="1"/>
</dbReference>
<feature type="transmembrane region" description="Helical" evidence="8">
    <location>
        <begin position="117"/>
        <end position="134"/>
    </location>
</feature>
<dbReference type="AlphaFoldDB" id="A0A3B0UD67"/>
<accession>A0A3B0UD67</accession>
<feature type="transmembrane region" description="Helical" evidence="8">
    <location>
        <begin position="146"/>
        <end position="171"/>
    </location>
</feature>
<feature type="transmembrane region" description="Helical" evidence="8">
    <location>
        <begin position="79"/>
        <end position="97"/>
    </location>
</feature>
<comment type="subcellular location">
    <subcellularLocation>
        <location evidence="1">Cell inner membrane</location>
        <topology evidence="1">Multi-pass membrane protein</topology>
    </subcellularLocation>
</comment>
<evidence type="ECO:0000256" key="6">
    <source>
        <dbReference type="ARBA" id="ARBA00022989"/>
    </source>
</evidence>
<dbReference type="GO" id="GO:0005886">
    <property type="term" value="C:plasma membrane"/>
    <property type="evidence" value="ECO:0007669"/>
    <property type="project" value="UniProtKB-SubCell"/>
</dbReference>
<protein>
    <submittedName>
        <fullName evidence="9">Uncharacterized protein</fullName>
    </submittedName>
</protein>
<sequence length="176" mass="19171">MKVNIEKNRHVYWNPYFGGFLLGILILATFYITGRGLGASGAFKSTVVTVVDDIAPTHAENNAYYEKFIKKDDTPMNTWLVFESLGILIGGFLSGALSGRLKLFVQHSPKITSKRRLVFALLGGAFFGFGAQLARGCTSGAGLSGMAVLSTGGFITVLTIFGSGYLFAYFFRKNWI</sequence>
<evidence type="ECO:0000256" key="3">
    <source>
        <dbReference type="ARBA" id="ARBA00022475"/>
    </source>
</evidence>
<evidence type="ECO:0000256" key="4">
    <source>
        <dbReference type="ARBA" id="ARBA00022519"/>
    </source>
</evidence>
<dbReference type="InterPro" id="IPR007272">
    <property type="entry name" value="Sulf_transp_TsuA/YedE"/>
</dbReference>
<keyword evidence="2" id="KW-0813">Transport</keyword>
<dbReference type="PANTHER" id="PTHR30574:SF1">
    <property type="entry name" value="SULPHUR TRANSPORT DOMAIN-CONTAINING PROTEIN"/>
    <property type="match status" value="1"/>
</dbReference>
<keyword evidence="7 8" id="KW-0472">Membrane</keyword>
<proteinExistence type="predicted"/>
<feature type="transmembrane region" description="Helical" evidence="8">
    <location>
        <begin position="12"/>
        <end position="32"/>
    </location>
</feature>
<evidence type="ECO:0000256" key="1">
    <source>
        <dbReference type="ARBA" id="ARBA00004429"/>
    </source>
</evidence>
<keyword evidence="5 8" id="KW-0812">Transmembrane</keyword>
<keyword evidence="6 8" id="KW-1133">Transmembrane helix</keyword>
<name>A0A3B0UD67_9ZZZZ</name>
<dbReference type="PANTHER" id="PTHR30574">
    <property type="entry name" value="INNER MEMBRANE PROTEIN YEDE"/>
    <property type="match status" value="1"/>
</dbReference>
<dbReference type="EMBL" id="UOER01000141">
    <property type="protein sequence ID" value="VAW22479.1"/>
    <property type="molecule type" value="Genomic_DNA"/>
</dbReference>
<evidence type="ECO:0000313" key="9">
    <source>
        <dbReference type="EMBL" id="VAW22479.1"/>
    </source>
</evidence>
<evidence type="ECO:0000256" key="7">
    <source>
        <dbReference type="ARBA" id="ARBA00023136"/>
    </source>
</evidence>
<gene>
    <name evidence="9" type="ORF">MNBD_BACTEROID04-1874</name>
</gene>
<keyword evidence="3" id="KW-1003">Cell membrane</keyword>
<evidence type="ECO:0000256" key="8">
    <source>
        <dbReference type="SAM" id="Phobius"/>
    </source>
</evidence>